<protein>
    <submittedName>
        <fullName evidence="3">GroES-like protein</fullName>
    </submittedName>
</protein>
<dbReference type="InterPro" id="IPR011032">
    <property type="entry name" value="GroES-like_sf"/>
</dbReference>
<dbReference type="InterPro" id="IPR020843">
    <property type="entry name" value="ER"/>
</dbReference>
<proteinExistence type="predicted"/>
<dbReference type="PANTHER" id="PTHR44154">
    <property type="entry name" value="QUINONE OXIDOREDUCTASE"/>
    <property type="match status" value="1"/>
</dbReference>
<keyword evidence="1" id="KW-0521">NADP</keyword>
<dbReference type="Gene3D" id="3.40.50.720">
    <property type="entry name" value="NAD(P)-binding Rossmann-like Domain"/>
    <property type="match status" value="1"/>
</dbReference>
<dbReference type="InterPro" id="IPR051603">
    <property type="entry name" value="Zinc-ADH_QOR/CCCR"/>
</dbReference>
<dbReference type="Proteomes" id="UP000006402">
    <property type="component" value="Unassembled WGS sequence"/>
</dbReference>
<evidence type="ECO:0000256" key="1">
    <source>
        <dbReference type="ARBA" id="ARBA00022857"/>
    </source>
</evidence>
<name>A0AAV3GXF3_ENTFC</name>
<accession>A0AAV3GXF3</accession>
<dbReference type="Pfam" id="PF08240">
    <property type="entry name" value="ADH_N"/>
    <property type="match status" value="1"/>
</dbReference>
<dbReference type="Pfam" id="PF13602">
    <property type="entry name" value="ADH_zinc_N_2"/>
    <property type="match status" value="1"/>
</dbReference>
<dbReference type="GO" id="GO:0016491">
    <property type="term" value="F:oxidoreductase activity"/>
    <property type="evidence" value="ECO:0007669"/>
    <property type="project" value="InterPro"/>
</dbReference>
<comment type="caution">
    <text evidence="3">The sequence shown here is derived from an EMBL/GenBank/DDBJ whole genome shotgun (WGS) entry which is preliminary data.</text>
</comment>
<sequence>MVTMRRFAINGYGEAQDVFEEIDAHPREVGSGHVRVEIKAFSVNPYDVALRLGEMKEIRTLKFPYVPGNDGAGIVTEIGSDVTTVHVGDRVAVHAVGGTYGEEVVLPSAKVAKIPDKMSWEEAAGMVTPGITAYNLINHLTEIQPTDTVMILGASGAVGSSLIQLLHEKGIRILTSASSKNEEKVKKLGASAFAAYDKTNPGLQFADQADLVIDATKGSIKGETGIQIMKPGGRYVALNDLPDLDLRQKKEGFYESFVPRKEYLDAEAFAGIIKAYQKGAFHVFISMNLSASLKHVIQAHQLVEGHPPAGKIILSFEK</sequence>
<dbReference type="SMART" id="SM00829">
    <property type="entry name" value="PKS_ER"/>
    <property type="match status" value="1"/>
</dbReference>
<gene>
    <name evidence="3" type="ORF">HMPREF1378_00886</name>
</gene>
<dbReference type="AlphaFoldDB" id="A0AAV3GXF3"/>
<dbReference type="SUPFAM" id="SSF51735">
    <property type="entry name" value="NAD(P)-binding Rossmann-fold domains"/>
    <property type="match status" value="1"/>
</dbReference>
<reference evidence="3 4" key="1">
    <citation type="submission" date="2012-04" db="EMBL/GenBank/DDBJ databases">
        <authorList>
            <person name="Weinstock G."/>
            <person name="Sodergren E."/>
            <person name="Lobos E.A."/>
            <person name="Fulton L."/>
            <person name="Fulton R."/>
            <person name="Courtney L."/>
            <person name="Fronick C."/>
            <person name="O'Laughlin M."/>
            <person name="Godfrey J."/>
            <person name="Wilson R.M."/>
            <person name="Miner T."/>
            <person name="Farmer C."/>
            <person name="Delehaunty K."/>
            <person name="Cordes M."/>
            <person name="Minx P."/>
            <person name="Tomlinson C."/>
            <person name="Chen J."/>
            <person name="Wollam A."/>
            <person name="Pepin K.H."/>
            <person name="Bhonagiri V."/>
            <person name="Zhang X."/>
            <person name="Suruliraj S."/>
            <person name="Warren W."/>
            <person name="Mitreva M."/>
            <person name="Mardis E.R."/>
            <person name="Wilson R.K."/>
        </authorList>
    </citation>
    <scope>NUCLEOTIDE SEQUENCE [LARGE SCALE GENOMIC DNA]</scope>
    <source>
        <strain evidence="3 4">R496</strain>
    </source>
</reference>
<dbReference type="InterPro" id="IPR036291">
    <property type="entry name" value="NAD(P)-bd_dom_sf"/>
</dbReference>
<dbReference type="CDD" id="cd05289">
    <property type="entry name" value="MDR_like_2"/>
    <property type="match status" value="1"/>
</dbReference>
<dbReference type="InterPro" id="IPR013154">
    <property type="entry name" value="ADH-like_N"/>
</dbReference>
<feature type="domain" description="Enoyl reductase (ER)" evidence="2">
    <location>
        <begin position="13"/>
        <end position="314"/>
    </location>
</feature>
<dbReference type="SUPFAM" id="SSF50129">
    <property type="entry name" value="GroES-like"/>
    <property type="match status" value="1"/>
</dbReference>
<dbReference type="PANTHER" id="PTHR44154:SF1">
    <property type="entry name" value="QUINONE OXIDOREDUCTASE"/>
    <property type="match status" value="1"/>
</dbReference>
<evidence type="ECO:0000313" key="4">
    <source>
        <dbReference type="Proteomes" id="UP000006402"/>
    </source>
</evidence>
<dbReference type="Gene3D" id="3.90.180.10">
    <property type="entry name" value="Medium-chain alcohol dehydrogenases, catalytic domain"/>
    <property type="match status" value="1"/>
</dbReference>
<dbReference type="EMBL" id="AMAH01000067">
    <property type="protein sequence ID" value="EJX54220.1"/>
    <property type="molecule type" value="Genomic_DNA"/>
</dbReference>
<evidence type="ECO:0000259" key="2">
    <source>
        <dbReference type="SMART" id="SM00829"/>
    </source>
</evidence>
<evidence type="ECO:0000313" key="3">
    <source>
        <dbReference type="EMBL" id="EJX54220.1"/>
    </source>
</evidence>
<organism evidence="3 4">
    <name type="scientific">Enterococcus faecium R496</name>
    <dbReference type="NCBI Taxonomy" id="1134836"/>
    <lineage>
        <taxon>Bacteria</taxon>
        <taxon>Bacillati</taxon>
        <taxon>Bacillota</taxon>
        <taxon>Bacilli</taxon>
        <taxon>Lactobacillales</taxon>
        <taxon>Enterococcaceae</taxon>
        <taxon>Enterococcus</taxon>
    </lineage>
</organism>